<gene>
    <name evidence="1" type="ORF">E2C01_091605</name>
</gene>
<dbReference type="AlphaFoldDB" id="A0A5B7JTC3"/>
<accession>A0A5B7JTC3</accession>
<evidence type="ECO:0000313" key="1">
    <source>
        <dbReference type="EMBL" id="MPC96348.1"/>
    </source>
</evidence>
<comment type="caution">
    <text evidence="1">The sequence shown here is derived from an EMBL/GenBank/DDBJ whole genome shotgun (WGS) entry which is preliminary data.</text>
</comment>
<dbReference type="EMBL" id="VSRR010105650">
    <property type="protein sequence ID" value="MPC96348.1"/>
    <property type="molecule type" value="Genomic_DNA"/>
</dbReference>
<organism evidence="1 2">
    <name type="scientific">Portunus trituberculatus</name>
    <name type="common">Swimming crab</name>
    <name type="synonym">Neptunus trituberculatus</name>
    <dbReference type="NCBI Taxonomy" id="210409"/>
    <lineage>
        <taxon>Eukaryota</taxon>
        <taxon>Metazoa</taxon>
        <taxon>Ecdysozoa</taxon>
        <taxon>Arthropoda</taxon>
        <taxon>Crustacea</taxon>
        <taxon>Multicrustacea</taxon>
        <taxon>Malacostraca</taxon>
        <taxon>Eumalacostraca</taxon>
        <taxon>Eucarida</taxon>
        <taxon>Decapoda</taxon>
        <taxon>Pleocyemata</taxon>
        <taxon>Brachyura</taxon>
        <taxon>Eubrachyura</taxon>
        <taxon>Portunoidea</taxon>
        <taxon>Portunidae</taxon>
        <taxon>Portuninae</taxon>
        <taxon>Portunus</taxon>
    </lineage>
</organism>
<evidence type="ECO:0000313" key="2">
    <source>
        <dbReference type="Proteomes" id="UP000324222"/>
    </source>
</evidence>
<dbReference type="Proteomes" id="UP000324222">
    <property type="component" value="Unassembled WGS sequence"/>
</dbReference>
<keyword evidence="2" id="KW-1185">Reference proteome</keyword>
<proteinExistence type="predicted"/>
<name>A0A5B7JTC3_PORTR</name>
<reference evidence="1 2" key="1">
    <citation type="submission" date="2019-05" db="EMBL/GenBank/DDBJ databases">
        <title>Another draft genome of Portunus trituberculatus and its Hox gene families provides insights of decapod evolution.</title>
        <authorList>
            <person name="Jeong J.-H."/>
            <person name="Song I."/>
            <person name="Kim S."/>
            <person name="Choi T."/>
            <person name="Kim D."/>
            <person name="Ryu S."/>
            <person name="Kim W."/>
        </authorList>
    </citation>
    <scope>NUCLEOTIDE SEQUENCE [LARGE SCALE GENOMIC DNA]</scope>
    <source>
        <tissue evidence="1">Muscle</tissue>
    </source>
</reference>
<sequence>MDTKVEETAGNMEETATKVELAAAKVEEMVAKVEEAAAKRESAVEVQYRQKDQAIVTVRLVITGHQVTAGVAYLQTSQSRLRASVLNCSITV</sequence>
<protein>
    <submittedName>
        <fullName evidence="1">Uncharacterized protein</fullName>
    </submittedName>
</protein>